<dbReference type="AlphaFoldDB" id="A0AB34L7Q9"/>
<protein>
    <submittedName>
        <fullName evidence="1">Lipoprotein</fullName>
    </submittedName>
</protein>
<evidence type="ECO:0000313" key="1">
    <source>
        <dbReference type="EMBL" id="KDS34775.1"/>
    </source>
</evidence>
<accession>A0AB34L7Q9</accession>
<organism evidence="1 2">
    <name type="scientific">Parabacteroides distasonis str. 3776 D15 i</name>
    <dbReference type="NCBI Taxonomy" id="1339342"/>
    <lineage>
        <taxon>Bacteria</taxon>
        <taxon>Pseudomonadati</taxon>
        <taxon>Bacteroidota</taxon>
        <taxon>Bacteroidia</taxon>
        <taxon>Bacteroidales</taxon>
        <taxon>Tannerellaceae</taxon>
        <taxon>Parabacteroides</taxon>
    </lineage>
</organism>
<dbReference type="Proteomes" id="UP000027850">
    <property type="component" value="Unassembled WGS sequence"/>
</dbReference>
<dbReference type="PROSITE" id="PS51257">
    <property type="entry name" value="PROKAR_LIPOPROTEIN"/>
    <property type="match status" value="1"/>
</dbReference>
<reference evidence="1 2" key="1">
    <citation type="submission" date="2014-04" db="EMBL/GenBank/DDBJ databases">
        <authorList>
            <person name="Sears C."/>
            <person name="Carroll K."/>
            <person name="Sack B.R."/>
            <person name="Qadri F."/>
            <person name="Myers L.L."/>
            <person name="Chung G.-T."/>
            <person name="Escheverria P."/>
            <person name="Fraser C.M."/>
            <person name="Sadzewicz L."/>
            <person name="Shefchek K.A."/>
            <person name="Tallon L."/>
            <person name="Das S.P."/>
            <person name="Daugherty S."/>
            <person name="Mongodin E.F."/>
        </authorList>
    </citation>
    <scope>NUCLEOTIDE SEQUENCE [LARGE SCALE GENOMIC DNA]</scope>
    <source>
        <strain evidence="1 2">3776 D15 i</strain>
    </source>
</reference>
<dbReference type="EMBL" id="JNHK01000097">
    <property type="protein sequence ID" value="KDS34775.1"/>
    <property type="molecule type" value="Genomic_DNA"/>
</dbReference>
<comment type="caution">
    <text evidence="1">The sequence shown here is derived from an EMBL/GenBank/DDBJ whole genome shotgun (WGS) entry which is preliminary data.</text>
</comment>
<gene>
    <name evidence="1" type="ORF">M091_2927</name>
</gene>
<evidence type="ECO:0000313" key="2">
    <source>
        <dbReference type="Proteomes" id="UP000027850"/>
    </source>
</evidence>
<proteinExistence type="predicted"/>
<name>A0AB34L7Q9_PARDI</name>
<dbReference type="RefSeq" id="WP_036616326.1">
    <property type="nucleotide sequence ID" value="NZ_JNHK01000097.1"/>
</dbReference>
<keyword evidence="1" id="KW-0449">Lipoprotein</keyword>
<sequence>MKNYLFHICLLICVFFIACEPITDRMEMGSVVAESDLRIEVYTTTEGGNQVVMSNETPQVGSFWDYIVSTSVRQRDTVLLPFLGEHKITFTGLCAGGTVTTTRTVKIDRIDHALAPEWALLAGTEKEGKTWVWDNEGLIWGDGGYLYDIAPMWSGLSAEDMESKFPEDFAQSITFDLNGGANFTKKKANGTIVEKGSFSLDLSRSIPNGYNTAEWSTALIKINEATVMHGISPNEGNTTIHQFEVMLLDKDHLVLAYPEQGISPGGRCWYWKFKAQ</sequence>